<comment type="subcellular location">
    <subcellularLocation>
        <location evidence="1">Nucleus</location>
    </subcellularLocation>
</comment>
<gene>
    <name evidence="4" type="ORF">CK203_110752</name>
</gene>
<evidence type="ECO:0000256" key="3">
    <source>
        <dbReference type="ARBA" id="ARBA00023242"/>
    </source>
</evidence>
<dbReference type="GO" id="GO:0005634">
    <property type="term" value="C:nucleus"/>
    <property type="evidence" value="ECO:0007669"/>
    <property type="project" value="UniProtKB-SubCell"/>
</dbReference>
<keyword evidence="3" id="KW-0539">Nucleus</keyword>
<dbReference type="PANTHER" id="PTHR12687:SF8">
    <property type="entry name" value="PROTEIN REBELOTE"/>
    <property type="match status" value="1"/>
</dbReference>
<evidence type="ECO:0000313" key="5">
    <source>
        <dbReference type="Proteomes" id="UP000288805"/>
    </source>
</evidence>
<dbReference type="PANTHER" id="PTHR12687">
    <property type="entry name" value="NUCLEOLAR COMPLEX 2 AND RAD4-RELATED"/>
    <property type="match status" value="1"/>
</dbReference>
<dbReference type="Pfam" id="PF03715">
    <property type="entry name" value="Noc2"/>
    <property type="match status" value="1"/>
</dbReference>
<comment type="similarity">
    <text evidence="2">Belongs to the NOC2 family.</text>
</comment>
<dbReference type="EMBL" id="QGNW01002088">
    <property type="protein sequence ID" value="RVW25456.1"/>
    <property type="molecule type" value="Genomic_DNA"/>
</dbReference>
<evidence type="ECO:0000313" key="4">
    <source>
        <dbReference type="EMBL" id="RVW25456.1"/>
    </source>
</evidence>
<sequence>MALQVEQNVEFVQKKRDEVAFSPNDQQSVESFLQLEKGGGGNAPFTQYYNSIMEKAASRSLLMNEKVEGVQLGLLSRKADLKPKAGGLKYKMEYFSEEFGVDLV</sequence>
<dbReference type="InterPro" id="IPR005343">
    <property type="entry name" value="Noc2"/>
</dbReference>
<dbReference type="Proteomes" id="UP000288805">
    <property type="component" value="Unassembled WGS sequence"/>
</dbReference>
<organism evidence="4 5">
    <name type="scientific">Vitis vinifera</name>
    <name type="common">Grape</name>
    <dbReference type="NCBI Taxonomy" id="29760"/>
    <lineage>
        <taxon>Eukaryota</taxon>
        <taxon>Viridiplantae</taxon>
        <taxon>Streptophyta</taxon>
        <taxon>Embryophyta</taxon>
        <taxon>Tracheophyta</taxon>
        <taxon>Spermatophyta</taxon>
        <taxon>Magnoliopsida</taxon>
        <taxon>eudicotyledons</taxon>
        <taxon>Gunneridae</taxon>
        <taxon>Pentapetalae</taxon>
        <taxon>rosids</taxon>
        <taxon>Vitales</taxon>
        <taxon>Vitaceae</taxon>
        <taxon>Viteae</taxon>
        <taxon>Vitis</taxon>
    </lineage>
</organism>
<accession>A0A438CQH4</accession>
<proteinExistence type="inferred from homology"/>
<evidence type="ECO:0000256" key="1">
    <source>
        <dbReference type="ARBA" id="ARBA00004123"/>
    </source>
</evidence>
<dbReference type="AlphaFoldDB" id="A0A438CQH4"/>
<name>A0A438CQH4_VITVI</name>
<dbReference type="OrthoDB" id="10266662at2759"/>
<reference evidence="4 5" key="1">
    <citation type="journal article" date="2018" name="PLoS Genet.">
        <title>Population sequencing reveals clonal diversity and ancestral inbreeding in the grapevine cultivar Chardonnay.</title>
        <authorList>
            <person name="Roach M.J."/>
            <person name="Johnson D.L."/>
            <person name="Bohlmann J."/>
            <person name="van Vuuren H.J."/>
            <person name="Jones S.J."/>
            <person name="Pretorius I.S."/>
            <person name="Schmidt S.A."/>
            <person name="Borneman A.R."/>
        </authorList>
    </citation>
    <scope>NUCLEOTIDE SEQUENCE [LARGE SCALE GENOMIC DNA]</scope>
    <source>
        <strain evidence="5">cv. Chardonnay</strain>
        <tissue evidence="4">Leaf</tissue>
    </source>
</reference>
<protein>
    <submittedName>
        <fullName evidence="4">Uncharacterized protein</fullName>
    </submittedName>
</protein>
<evidence type="ECO:0000256" key="2">
    <source>
        <dbReference type="ARBA" id="ARBA00005907"/>
    </source>
</evidence>
<comment type="caution">
    <text evidence="4">The sequence shown here is derived from an EMBL/GenBank/DDBJ whole genome shotgun (WGS) entry which is preliminary data.</text>
</comment>